<dbReference type="EMBL" id="BMJE01000004">
    <property type="protein sequence ID" value="GGB77407.1"/>
    <property type="molecule type" value="Genomic_DNA"/>
</dbReference>
<keyword evidence="5" id="KW-1185">Reference proteome</keyword>
<dbReference type="SUPFAM" id="SSF51261">
    <property type="entry name" value="Duplicated hybrid motif"/>
    <property type="match status" value="1"/>
</dbReference>
<evidence type="ECO:0000313" key="5">
    <source>
        <dbReference type="Proteomes" id="UP000615760"/>
    </source>
</evidence>
<dbReference type="InterPro" id="IPR050570">
    <property type="entry name" value="Cell_wall_metabolism_enzyme"/>
</dbReference>
<sequence>MPKKKLKAKRQVIKKKLFNKSRLVILDEDNFEEKFSLKLNLMNVFVVLTSVSIIMIALTISVVAFTPLREYIPGYSSTQLKREAKENAIETDSLKQEMAANEAYIASIRKVLTGDLDETNLSRDSVYVPDNKDEVVIESKPSEAEIKLREEVALEDKYNLFEGAKPKVNLVLFAPVKGHITEPYSSKNKHFAVDVALAKDTPIKSVASGTILFADWTPTNGNVIIVRHNDGIISVYKHAASLTKEQGDVVRSGEVIALAGSTGAQSTGVHLHFELWKDGYPINPTQYIDFE</sequence>
<dbReference type="Gene3D" id="2.70.70.10">
    <property type="entry name" value="Glucose Permease (Domain IIA)"/>
    <property type="match status" value="1"/>
</dbReference>
<evidence type="ECO:0000256" key="1">
    <source>
        <dbReference type="ARBA" id="ARBA00022729"/>
    </source>
</evidence>
<name>A0ABQ1JTI6_9FLAO</name>
<dbReference type="InterPro" id="IPR011055">
    <property type="entry name" value="Dup_hybrid_motif"/>
</dbReference>
<keyword evidence="2" id="KW-0812">Transmembrane</keyword>
<gene>
    <name evidence="4" type="ORF">GCM10007424_16830</name>
</gene>
<keyword evidence="2" id="KW-0472">Membrane</keyword>
<dbReference type="Proteomes" id="UP000615760">
    <property type="component" value="Unassembled WGS sequence"/>
</dbReference>
<feature type="domain" description="M23ase beta-sheet core" evidence="3">
    <location>
        <begin position="189"/>
        <end position="284"/>
    </location>
</feature>
<dbReference type="PANTHER" id="PTHR21666">
    <property type="entry name" value="PEPTIDASE-RELATED"/>
    <property type="match status" value="1"/>
</dbReference>
<protein>
    <submittedName>
        <fullName evidence="4">Peptidase M23</fullName>
    </submittedName>
</protein>
<keyword evidence="2" id="KW-1133">Transmembrane helix</keyword>
<organism evidence="4 5">
    <name type="scientific">Flavobacterium suaedae</name>
    <dbReference type="NCBI Taxonomy" id="1767027"/>
    <lineage>
        <taxon>Bacteria</taxon>
        <taxon>Pseudomonadati</taxon>
        <taxon>Bacteroidota</taxon>
        <taxon>Flavobacteriia</taxon>
        <taxon>Flavobacteriales</taxon>
        <taxon>Flavobacteriaceae</taxon>
        <taxon>Flavobacterium</taxon>
    </lineage>
</organism>
<evidence type="ECO:0000313" key="4">
    <source>
        <dbReference type="EMBL" id="GGB77407.1"/>
    </source>
</evidence>
<dbReference type="CDD" id="cd12797">
    <property type="entry name" value="M23_peptidase"/>
    <property type="match status" value="1"/>
</dbReference>
<keyword evidence="1" id="KW-0732">Signal</keyword>
<dbReference type="PANTHER" id="PTHR21666:SF289">
    <property type="entry name" value="L-ALA--D-GLU ENDOPEPTIDASE"/>
    <property type="match status" value="1"/>
</dbReference>
<dbReference type="InterPro" id="IPR016047">
    <property type="entry name" value="M23ase_b-sheet_dom"/>
</dbReference>
<evidence type="ECO:0000259" key="3">
    <source>
        <dbReference type="Pfam" id="PF01551"/>
    </source>
</evidence>
<feature type="transmembrane region" description="Helical" evidence="2">
    <location>
        <begin position="44"/>
        <end position="68"/>
    </location>
</feature>
<reference evidence="5" key="1">
    <citation type="journal article" date="2019" name="Int. J. Syst. Evol. Microbiol.">
        <title>The Global Catalogue of Microorganisms (GCM) 10K type strain sequencing project: providing services to taxonomists for standard genome sequencing and annotation.</title>
        <authorList>
            <consortium name="The Broad Institute Genomics Platform"/>
            <consortium name="The Broad Institute Genome Sequencing Center for Infectious Disease"/>
            <person name="Wu L."/>
            <person name="Ma J."/>
        </authorList>
    </citation>
    <scope>NUCLEOTIDE SEQUENCE [LARGE SCALE GENOMIC DNA]</scope>
    <source>
        <strain evidence="5">CGMCC 1.15461</strain>
    </source>
</reference>
<proteinExistence type="predicted"/>
<accession>A0ABQ1JTI6</accession>
<dbReference type="Pfam" id="PF01551">
    <property type="entry name" value="Peptidase_M23"/>
    <property type="match status" value="1"/>
</dbReference>
<evidence type="ECO:0000256" key="2">
    <source>
        <dbReference type="SAM" id="Phobius"/>
    </source>
</evidence>
<comment type="caution">
    <text evidence="4">The sequence shown here is derived from an EMBL/GenBank/DDBJ whole genome shotgun (WGS) entry which is preliminary data.</text>
</comment>
<dbReference type="RefSeq" id="WP_188620831.1">
    <property type="nucleotide sequence ID" value="NZ_BMJE01000004.1"/>
</dbReference>